<protein>
    <submittedName>
        <fullName evidence="2">PorT family protein</fullName>
    </submittedName>
</protein>
<dbReference type="EMBL" id="VCNI01000002">
    <property type="protein sequence ID" value="TMU54424.1"/>
    <property type="molecule type" value="Genomic_DNA"/>
</dbReference>
<evidence type="ECO:0000259" key="1">
    <source>
        <dbReference type="Pfam" id="PF13568"/>
    </source>
</evidence>
<feature type="domain" description="Outer membrane protein beta-barrel" evidence="1">
    <location>
        <begin position="22"/>
        <end position="204"/>
    </location>
</feature>
<comment type="caution">
    <text evidence="2">The sequence shown here is derived from an EMBL/GenBank/DDBJ whole genome shotgun (WGS) entry which is preliminary data.</text>
</comment>
<sequence>MRNWTSLMTLLLGWFTIFGISAQTPQSVDDRYLEDQFYVGLGFNFLLDRPTDVVQRSLSYNLQTGFIKDIPLSRRRNVGLGLGLGYAVNSYYTNIKATQVGDAITYEVVSTDDIVRSKLETHTVEVPLEIRWRTSTPEEYKFWRIYAGGKLGYVFSGRSRLVMDETGAEGFSNSDIQKLQYGLTLSFGYNTWNIHAYYALNPLLEDGTQIEDGVPIDMRVLRIGLIFYIL</sequence>
<dbReference type="Pfam" id="PF13568">
    <property type="entry name" value="OMP_b-brl_2"/>
    <property type="match status" value="1"/>
</dbReference>
<organism evidence="2 3">
    <name type="scientific">Flagellimonas algicola</name>
    <dbReference type="NCBI Taxonomy" id="2583815"/>
    <lineage>
        <taxon>Bacteria</taxon>
        <taxon>Pseudomonadati</taxon>
        <taxon>Bacteroidota</taxon>
        <taxon>Flavobacteriia</taxon>
        <taxon>Flavobacteriales</taxon>
        <taxon>Flavobacteriaceae</taxon>
        <taxon>Flagellimonas</taxon>
    </lineage>
</organism>
<reference evidence="2 3" key="1">
    <citation type="submission" date="2019-05" db="EMBL/GenBank/DDBJ databases">
        <title>Flagellimonas sp. AsT0115, sp. nov., isolated from a marine red algae, Asparagopsis taxiformis.</title>
        <authorList>
            <person name="Kim J."/>
            <person name="Jeong S.E."/>
            <person name="Jeon C.O."/>
        </authorList>
    </citation>
    <scope>NUCLEOTIDE SEQUENCE [LARGE SCALE GENOMIC DNA]</scope>
    <source>
        <strain evidence="2 3">AsT0115</strain>
    </source>
</reference>
<name>A0ABY2WJ27_9FLAO</name>
<proteinExistence type="predicted"/>
<dbReference type="Proteomes" id="UP000751614">
    <property type="component" value="Unassembled WGS sequence"/>
</dbReference>
<accession>A0ABY2WJ27</accession>
<evidence type="ECO:0000313" key="2">
    <source>
        <dbReference type="EMBL" id="TMU54424.1"/>
    </source>
</evidence>
<dbReference type="InterPro" id="IPR025665">
    <property type="entry name" value="Beta-barrel_OMP_2"/>
</dbReference>
<evidence type="ECO:0000313" key="3">
    <source>
        <dbReference type="Proteomes" id="UP000751614"/>
    </source>
</evidence>
<dbReference type="RefSeq" id="WP_138835604.1">
    <property type="nucleotide sequence ID" value="NZ_VCNI01000002.1"/>
</dbReference>
<keyword evidence="3" id="KW-1185">Reference proteome</keyword>
<gene>
    <name evidence="2" type="ORF">FGG15_09375</name>
</gene>